<evidence type="ECO:0000313" key="2">
    <source>
        <dbReference type="EMBL" id="CAC5412283.1"/>
    </source>
</evidence>
<dbReference type="EMBL" id="CACVKT020007993">
    <property type="protein sequence ID" value="CAC5412283.1"/>
    <property type="molecule type" value="Genomic_DNA"/>
</dbReference>
<organism evidence="2 3">
    <name type="scientific">Mytilus coruscus</name>
    <name type="common">Sea mussel</name>
    <dbReference type="NCBI Taxonomy" id="42192"/>
    <lineage>
        <taxon>Eukaryota</taxon>
        <taxon>Metazoa</taxon>
        <taxon>Spiralia</taxon>
        <taxon>Lophotrochozoa</taxon>
        <taxon>Mollusca</taxon>
        <taxon>Bivalvia</taxon>
        <taxon>Autobranchia</taxon>
        <taxon>Pteriomorphia</taxon>
        <taxon>Mytilida</taxon>
        <taxon>Mytiloidea</taxon>
        <taxon>Mytilidae</taxon>
        <taxon>Mytilinae</taxon>
        <taxon>Mytilus</taxon>
    </lineage>
</organism>
<dbReference type="Proteomes" id="UP000507470">
    <property type="component" value="Unassembled WGS sequence"/>
</dbReference>
<gene>
    <name evidence="2" type="ORF">MCOR_45281</name>
</gene>
<reference evidence="2 3" key="1">
    <citation type="submission" date="2020-06" db="EMBL/GenBank/DDBJ databases">
        <authorList>
            <person name="Li R."/>
            <person name="Bekaert M."/>
        </authorList>
    </citation>
    <scope>NUCLEOTIDE SEQUENCE [LARGE SCALE GENOMIC DNA]</scope>
    <source>
        <strain evidence="3">wild</strain>
    </source>
</reference>
<keyword evidence="1" id="KW-1133">Transmembrane helix</keyword>
<protein>
    <submittedName>
        <fullName evidence="2">Uncharacterized protein</fullName>
    </submittedName>
</protein>
<evidence type="ECO:0000313" key="3">
    <source>
        <dbReference type="Proteomes" id="UP000507470"/>
    </source>
</evidence>
<keyword evidence="3" id="KW-1185">Reference proteome</keyword>
<keyword evidence="1" id="KW-0472">Membrane</keyword>
<dbReference type="AlphaFoldDB" id="A0A6J8DUN2"/>
<feature type="transmembrane region" description="Helical" evidence="1">
    <location>
        <begin position="6"/>
        <end position="31"/>
    </location>
</feature>
<name>A0A6J8DUN2_MYTCO</name>
<sequence>MDGGLFSIYAVISSAAVVFIILLPAVICICIRHRCSCEVSGNRPMTVPTESPSIYDEILSDHIFENFVPTNTIEPNDELRILKIPRTLVQSELETKSDVYVSGSEVYQVNEDDLQPWVKRQSVSDSCGSGSDVLEINTYYLHPCVKRQSLSESGSFNSGSDILQVDDDYLHPYVSLQPNWKENSNAEGLYMQQVK</sequence>
<dbReference type="OrthoDB" id="5857426at2759"/>
<proteinExistence type="predicted"/>
<keyword evidence="1" id="KW-0812">Transmembrane</keyword>
<evidence type="ECO:0000256" key="1">
    <source>
        <dbReference type="SAM" id="Phobius"/>
    </source>
</evidence>
<accession>A0A6J8DUN2</accession>